<feature type="region of interest" description="Disordered" evidence="1">
    <location>
        <begin position="165"/>
        <end position="198"/>
    </location>
</feature>
<gene>
    <name evidence="2" type="ORF">BD626DRAFT_160104</name>
</gene>
<protein>
    <submittedName>
        <fullName evidence="2">Uncharacterized protein</fullName>
    </submittedName>
</protein>
<sequence>MPPSSPTRPPPISPSRRCRRRQRQHPRRLIGCAQRCGQECRVALVCRGLCARNAGGFRMSWIRELRGMLGLWRGAPDLRGAGEGEDCAAEGRAHSDGAQRRRELYDGRFVLRCGRGDFGYGATRVPLAVVDGDGGHRCAAGGRAQSDGAQRRRKLHCRRFLAKGSTGRQPGLRTAGGGDTTARPKAAHGGGGAQRRRARHCLRPRRLRRRPDPGKEQAYIVVRGARFPLLKVPIRFASSTPPYPCLVLRRR</sequence>
<dbReference type="EMBL" id="VDMD01000003">
    <property type="protein sequence ID" value="TRM66537.1"/>
    <property type="molecule type" value="Genomic_DNA"/>
</dbReference>
<dbReference type="Proteomes" id="UP000320762">
    <property type="component" value="Unassembled WGS sequence"/>
</dbReference>
<evidence type="ECO:0000313" key="3">
    <source>
        <dbReference type="Proteomes" id="UP000320762"/>
    </source>
</evidence>
<proteinExistence type="predicted"/>
<organism evidence="2 3">
    <name type="scientific">Schizophyllum amplum</name>
    <dbReference type="NCBI Taxonomy" id="97359"/>
    <lineage>
        <taxon>Eukaryota</taxon>
        <taxon>Fungi</taxon>
        <taxon>Dikarya</taxon>
        <taxon>Basidiomycota</taxon>
        <taxon>Agaricomycotina</taxon>
        <taxon>Agaricomycetes</taxon>
        <taxon>Agaricomycetidae</taxon>
        <taxon>Agaricales</taxon>
        <taxon>Schizophyllaceae</taxon>
        <taxon>Schizophyllum</taxon>
    </lineage>
</organism>
<feature type="region of interest" description="Disordered" evidence="1">
    <location>
        <begin position="1"/>
        <end position="22"/>
    </location>
</feature>
<evidence type="ECO:0000313" key="2">
    <source>
        <dbReference type="EMBL" id="TRM66537.1"/>
    </source>
</evidence>
<reference evidence="2 3" key="1">
    <citation type="journal article" date="2019" name="New Phytol.">
        <title>Comparative genomics reveals unique wood-decay strategies and fruiting body development in the Schizophyllaceae.</title>
        <authorList>
            <person name="Almasi E."/>
            <person name="Sahu N."/>
            <person name="Krizsan K."/>
            <person name="Balint B."/>
            <person name="Kovacs G.M."/>
            <person name="Kiss B."/>
            <person name="Cseklye J."/>
            <person name="Drula E."/>
            <person name="Henrissat B."/>
            <person name="Nagy I."/>
            <person name="Chovatia M."/>
            <person name="Adam C."/>
            <person name="LaButti K."/>
            <person name="Lipzen A."/>
            <person name="Riley R."/>
            <person name="Grigoriev I.V."/>
            <person name="Nagy L.G."/>
        </authorList>
    </citation>
    <scope>NUCLEOTIDE SEQUENCE [LARGE SCALE GENOMIC DNA]</scope>
    <source>
        <strain evidence="2 3">NL-1724</strain>
    </source>
</reference>
<name>A0A550CP30_9AGAR</name>
<accession>A0A550CP30</accession>
<dbReference type="AlphaFoldDB" id="A0A550CP30"/>
<comment type="caution">
    <text evidence="2">The sequence shown here is derived from an EMBL/GenBank/DDBJ whole genome shotgun (WGS) entry which is preliminary data.</text>
</comment>
<keyword evidence="3" id="KW-1185">Reference proteome</keyword>
<feature type="compositionally biased region" description="Pro residues" evidence="1">
    <location>
        <begin position="1"/>
        <end position="13"/>
    </location>
</feature>
<evidence type="ECO:0000256" key="1">
    <source>
        <dbReference type="SAM" id="MobiDB-lite"/>
    </source>
</evidence>